<name>A0A1F5G3I3_9BACT</name>
<keyword evidence="5" id="KW-0175">Coiled coil</keyword>
<organism evidence="7 8">
    <name type="scientific">Candidatus Curtissbacteria bacterium RIFCSPHIGHO2_01_FULL_41_11</name>
    <dbReference type="NCBI Taxonomy" id="1797711"/>
    <lineage>
        <taxon>Bacteria</taxon>
        <taxon>Candidatus Curtissiibacteriota</taxon>
    </lineage>
</organism>
<dbReference type="SUPFAM" id="SSF55486">
    <property type="entry name" value="Metalloproteases ('zincins'), catalytic domain"/>
    <property type="match status" value="1"/>
</dbReference>
<evidence type="ECO:0000256" key="3">
    <source>
        <dbReference type="ARBA" id="ARBA00022801"/>
    </source>
</evidence>
<evidence type="ECO:0000256" key="2">
    <source>
        <dbReference type="ARBA" id="ARBA00022723"/>
    </source>
</evidence>
<evidence type="ECO:0000256" key="4">
    <source>
        <dbReference type="ARBA" id="ARBA00022833"/>
    </source>
</evidence>
<proteinExistence type="predicted"/>
<evidence type="ECO:0000256" key="1">
    <source>
        <dbReference type="ARBA" id="ARBA00022670"/>
    </source>
</evidence>
<feature type="domain" description="Peptidase M10 metallopeptidase" evidence="6">
    <location>
        <begin position="186"/>
        <end position="262"/>
    </location>
</feature>
<dbReference type="GO" id="GO:0004222">
    <property type="term" value="F:metalloendopeptidase activity"/>
    <property type="evidence" value="ECO:0007669"/>
    <property type="project" value="InterPro"/>
</dbReference>
<dbReference type="STRING" id="1797711.A2870_01005"/>
<dbReference type="GO" id="GO:0006508">
    <property type="term" value="P:proteolysis"/>
    <property type="evidence" value="ECO:0007669"/>
    <property type="project" value="UniProtKB-KW"/>
</dbReference>
<feature type="coiled-coil region" evidence="5">
    <location>
        <begin position="89"/>
        <end position="204"/>
    </location>
</feature>
<dbReference type="Gene3D" id="3.40.390.10">
    <property type="entry name" value="Collagenase (Catalytic Domain)"/>
    <property type="match status" value="1"/>
</dbReference>
<keyword evidence="2" id="KW-0479">Metal-binding</keyword>
<protein>
    <recommendedName>
        <fullName evidence="6">Peptidase M10 metallopeptidase domain-containing protein</fullName>
    </recommendedName>
</protein>
<dbReference type="Proteomes" id="UP000179102">
    <property type="component" value="Unassembled WGS sequence"/>
</dbReference>
<reference evidence="7 8" key="1">
    <citation type="journal article" date="2016" name="Nat. Commun.">
        <title>Thousands of microbial genomes shed light on interconnected biogeochemical processes in an aquifer system.</title>
        <authorList>
            <person name="Anantharaman K."/>
            <person name="Brown C.T."/>
            <person name="Hug L.A."/>
            <person name="Sharon I."/>
            <person name="Castelle C.J."/>
            <person name="Probst A.J."/>
            <person name="Thomas B.C."/>
            <person name="Singh A."/>
            <person name="Wilkins M.J."/>
            <person name="Karaoz U."/>
            <person name="Brodie E.L."/>
            <person name="Williams K.H."/>
            <person name="Hubbard S.S."/>
            <person name="Banfield J.F."/>
        </authorList>
    </citation>
    <scope>NUCLEOTIDE SEQUENCE [LARGE SCALE GENOMIC DNA]</scope>
</reference>
<keyword evidence="1" id="KW-0645">Protease</keyword>
<evidence type="ECO:0000259" key="6">
    <source>
        <dbReference type="Pfam" id="PF00413"/>
    </source>
</evidence>
<dbReference type="EMBL" id="MFAZ01000043">
    <property type="protein sequence ID" value="OGD86433.1"/>
    <property type="molecule type" value="Genomic_DNA"/>
</dbReference>
<dbReference type="GO" id="GO:0031012">
    <property type="term" value="C:extracellular matrix"/>
    <property type="evidence" value="ECO:0007669"/>
    <property type="project" value="InterPro"/>
</dbReference>
<keyword evidence="4" id="KW-0862">Zinc</keyword>
<evidence type="ECO:0000313" key="8">
    <source>
        <dbReference type="Proteomes" id="UP000179102"/>
    </source>
</evidence>
<sequence length="304" mass="34479">MQKLLLSFLIFAIFGFGITSYSQGYLNGPNLFSRSVCDRPITYTTGYIDPRFNYSEAKVKEDLEKAEFIWEGARGKNLFEYDPNAQLKVDFVYDRKQALNTQINQLEKKLNLDQQNLDARKEDFEKRVTAFNQQVSDLNTEIAKWNNQGGATPDEYNRLVAKQNDLVQQAQKLSEEANSLNLSAQEFNLNIGNLNQKISEFNADLGRRPEEGFYDGIKNTISIFFVPSQKELEHTLAHEMGHALGLLHIEDDRAAIMFPFASETVVASPADISALNVVCEPKSLPETIVINLLLLLQKQFGEIN</sequence>
<dbReference type="AlphaFoldDB" id="A0A1F5G3I3"/>
<dbReference type="Pfam" id="PF00413">
    <property type="entry name" value="Peptidase_M10"/>
    <property type="match status" value="1"/>
</dbReference>
<comment type="caution">
    <text evidence="7">The sequence shown here is derived from an EMBL/GenBank/DDBJ whole genome shotgun (WGS) entry which is preliminary data.</text>
</comment>
<dbReference type="InterPro" id="IPR001818">
    <property type="entry name" value="Pept_M10_metallopeptidase"/>
</dbReference>
<dbReference type="GO" id="GO:0008270">
    <property type="term" value="F:zinc ion binding"/>
    <property type="evidence" value="ECO:0007669"/>
    <property type="project" value="InterPro"/>
</dbReference>
<dbReference type="InterPro" id="IPR024079">
    <property type="entry name" value="MetalloPept_cat_dom_sf"/>
</dbReference>
<evidence type="ECO:0000313" key="7">
    <source>
        <dbReference type="EMBL" id="OGD86433.1"/>
    </source>
</evidence>
<accession>A0A1F5G3I3</accession>
<keyword evidence="3" id="KW-0378">Hydrolase</keyword>
<evidence type="ECO:0000256" key="5">
    <source>
        <dbReference type="SAM" id="Coils"/>
    </source>
</evidence>
<gene>
    <name evidence="7" type="ORF">A2870_01005</name>
</gene>